<organism evidence="9 10">
    <name type="scientific">Amanita muscaria (strain Koide BX008)</name>
    <dbReference type="NCBI Taxonomy" id="946122"/>
    <lineage>
        <taxon>Eukaryota</taxon>
        <taxon>Fungi</taxon>
        <taxon>Dikarya</taxon>
        <taxon>Basidiomycota</taxon>
        <taxon>Agaricomycotina</taxon>
        <taxon>Agaricomycetes</taxon>
        <taxon>Agaricomycetidae</taxon>
        <taxon>Agaricales</taxon>
        <taxon>Pluteineae</taxon>
        <taxon>Amanitaceae</taxon>
        <taxon>Amanita</taxon>
    </lineage>
</organism>
<dbReference type="OrthoDB" id="431497at2759"/>
<dbReference type="HOGENOM" id="CLU_001042_5_2_1"/>
<feature type="coiled-coil region" evidence="7">
    <location>
        <begin position="194"/>
        <end position="249"/>
    </location>
</feature>
<evidence type="ECO:0000256" key="6">
    <source>
        <dbReference type="ARBA" id="ARBA00023306"/>
    </source>
</evidence>
<evidence type="ECO:0000256" key="5">
    <source>
        <dbReference type="ARBA" id="ARBA00023242"/>
    </source>
</evidence>
<evidence type="ECO:0000256" key="1">
    <source>
        <dbReference type="ARBA" id="ARBA00005917"/>
    </source>
</evidence>
<feature type="coiled-coil region" evidence="7">
    <location>
        <begin position="415"/>
        <end position="470"/>
    </location>
</feature>
<feature type="non-terminal residue" evidence="9">
    <location>
        <position position="848"/>
    </location>
</feature>
<dbReference type="InterPro" id="IPR003395">
    <property type="entry name" value="RecF/RecN/SMC_N"/>
</dbReference>
<evidence type="ECO:0000256" key="7">
    <source>
        <dbReference type="SAM" id="Coils"/>
    </source>
</evidence>
<keyword evidence="6" id="KW-0131">Cell cycle</keyword>
<dbReference type="EMBL" id="KN818616">
    <property type="protein sequence ID" value="KIL54854.1"/>
    <property type="molecule type" value="Genomic_DNA"/>
</dbReference>
<dbReference type="CDD" id="cd03272">
    <property type="entry name" value="ABC_SMC3_euk"/>
    <property type="match status" value="1"/>
</dbReference>
<dbReference type="Gene3D" id="3.40.50.300">
    <property type="entry name" value="P-loop containing nucleotide triphosphate hydrolases"/>
    <property type="match status" value="1"/>
</dbReference>
<keyword evidence="2" id="KW-0132">Cell division</keyword>
<dbReference type="GO" id="GO:0051301">
    <property type="term" value="P:cell division"/>
    <property type="evidence" value="ECO:0007669"/>
    <property type="project" value="UniProtKB-KW"/>
</dbReference>
<reference evidence="9 10" key="1">
    <citation type="submission" date="2014-04" db="EMBL/GenBank/DDBJ databases">
        <title>Evolutionary Origins and Diversification of the Mycorrhizal Mutualists.</title>
        <authorList>
            <consortium name="DOE Joint Genome Institute"/>
            <consortium name="Mycorrhizal Genomics Consortium"/>
            <person name="Kohler A."/>
            <person name="Kuo A."/>
            <person name="Nagy L.G."/>
            <person name="Floudas D."/>
            <person name="Copeland A."/>
            <person name="Barry K.W."/>
            <person name="Cichocki N."/>
            <person name="Veneault-Fourrey C."/>
            <person name="LaButti K."/>
            <person name="Lindquist E.A."/>
            <person name="Lipzen A."/>
            <person name="Lundell T."/>
            <person name="Morin E."/>
            <person name="Murat C."/>
            <person name="Riley R."/>
            <person name="Ohm R."/>
            <person name="Sun H."/>
            <person name="Tunlid A."/>
            <person name="Henrissat B."/>
            <person name="Grigoriev I.V."/>
            <person name="Hibbett D.S."/>
            <person name="Martin F."/>
        </authorList>
    </citation>
    <scope>NUCLEOTIDE SEQUENCE [LARGE SCALE GENOMIC DNA]</scope>
    <source>
        <strain evidence="9 10">Koide BX008</strain>
    </source>
</reference>
<proteinExistence type="inferred from homology"/>
<keyword evidence="10" id="KW-1185">Reference proteome</keyword>
<dbReference type="Gene3D" id="3.30.70.1620">
    <property type="match status" value="1"/>
</dbReference>
<dbReference type="Pfam" id="PF06470">
    <property type="entry name" value="SMC_hinge"/>
    <property type="match status" value="1"/>
</dbReference>
<dbReference type="SUPFAM" id="SSF52540">
    <property type="entry name" value="P-loop containing nucleoside triphosphate hydrolases"/>
    <property type="match status" value="1"/>
</dbReference>
<dbReference type="SUPFAM" id="SSF75553">
    <property type="entry name" value="Smc hinge domain"/>
    <property type="match status" value="1"/>
</dbReference>
<dbReference type="InterPro" id="IPR027417">
    <property type="entry name" value="P-loop_NTPase"/>
</dbReference>
<dbReference type="InterPro" id="IPR036277">
    <property type="entry name" value="SMC_hinge_sf"/>
</dbReference>
<dbReference type="Gene3D" id="1.20.1060.20">
    <property type="match status" value="1"/>
</dbReference>
<evidence type="ECO:0000256" key="2">
    <source>
        <dbReference type="ARBA" id="ARBA00022618"/>
    </source>
</evidence>
<evidence type="ECO:0000256" key="4">
    <source>
        <dbReference type="ARBA" id="ARBA00023054"/>
    </source>
</evidence>
<feature type="domain" description="SMC hinge" evidence="8">
    <location>
        <begin position="524"/>
        <end position="638"/>
    </location>
</feature>
<sequence>MYIKTLTIQGFKSYRDQTQIEPFSPKHNVVVGRNGSGKSNFFSAIRFVLSDAYTSMSREERQALLHEGVSVTTTLSAYVEIVFDNSDNRFPTGHDEVVIRRTIGLKKDEYSLDKKSVSKADIMNLLESAGFSKSNPYYIVPQGRITALTNAKDHERLALLKEVAGTKVYEQRRTESLKIMTETDSKRTKISELLEYIDSRLSSLEEEKEELKEYQEKDKERRCLEYALYQRELEEVAEALEDIEEERRGDVHGANVRRELFSEREKEIQDVERRIAEETHASQNLSLSRQDAQAELTDLVRSRTELECTLDDLKSAAARSTGDRDALQTELYSLDETIAEREEALQEVLPQWEAARTKEASEKRALDESNSRLSALYSKRGRASKFRTKAERDKYLKSEISAMEEYQQHSQAQALETAKTNLTSLRGSKVQLEAQLTGLQDKVSDSRTRLADLGEQLSTLKDQQSELTERRKELWREDTKLESIVSRAADELRTVERALAGMVDKDTGMGLRAVDRIKERYGLDGVYGPLYRLLEVTDARFNTAIEQTAGNSLFHVVVDTDDTATKLLDIMLKEKTGRVTLMPLNRLKPKLPSRPHHAQDAEPLLGKLRYDAKHEKAFQQVFGKTWVCRDLTVAAAYVKSHGINTITLDGDRVDRKGALTGGYHDVRRSRIEAIRNVAVWKDKFEAEDKRLKEVKSSILRVEQEVTQVTGKISVLVGQQTQVRKARERVMEEGNGISREKDRVQERIVRGEKEVEELEIERVNLNVKLDGYKQELGQPLVDGLTREEEDLVERLGKEVEKRRRKVVELGREKWELEKQKSALEIELNERLRRRREEVKARLEGMTVED</sequence>
<dbReference type="InterPro" id="IPR041741">
    <property type="entry name" value="SMC3_ABC_euk"/>
</dbReference>
<name>A0A0C2SLP3_AMAMK</name>
<dbReference type="GO" id="GO:0005524">
    <property type="term" value="F:ATP binding"/>
    <property type="evidence" value="ECO:0007669"/>
    <property type="project" value="InterPro"/>
</dbReference>
<dbReference type="STRING" id="946122.A0A0C2SLP3"/>
<evidence type="ECO:0000259" key="8">
    <source>
        <dbReference type="SMART" id="SM00968"/>
    </source>
</evidence>
<dbReference type="AlphaFoldDB" id="A0A0C2SLP3"/>
<keyword evidence="5" id="KW-0539">Nucleus</keyword>
<dbReference type="SMART" id="SM00968">
    <property type="entry name" value="SMC_hinge"/>
    <property type="match status" value="1"/>
</dbReference>
<dbReference type="PANTHER" id="PTHR43977">
    <property type="entry name" value="STRUCTURAL MAINTENANCE OF CHROMOSOMES PROTEIN 3"/>
    <property type="match status" value="1"/>
</dbReference>
<dbReference type="InterPro" id="IPR010935">
    <property type="entry name" value="SMC_hinge"/>
</dbReference>
<evidence type="ECO:0000256" key="3">
    <source>
        <dbReference type="ARBA" id="ARBA00022776"/>
    </source>
</evidence>
<keyword evidence="4 7" id="KW-0175">Coiled coil</keyword>
<dbReference type="GO" id="GO:0051276">
    <property type="term" value="P:chromosome organization"/>
    <property type="evidence" value="ECO:0007669"/>
    <property type="project" value="InterPro"/>
</dbReference>
<dbReference type="GO" id="GO:0005694">
    <property type="term" value="C:chromosome"/>
    <property type="evidence" value="ECO:0007669"/>
    <property type="project" value="InterPro"/>
</dbReference>
<comment type="similarity">
    <text evidence="1">Belongs to the SMC family. SMC3 subfamily.</text>
</comment>
<dbReference type="FunFam" id="3.40.50.300:FF:000424">
    <property type="entry name" value="Structural maintenance of chromosomes 3"/>
    <property type="match status" value="1"/>
</dbReference>
<dbReference type="InParanoid" id="A0A0C2SLP3"/>
<keyword evidence="3" id="KW-0498">Mitosis</keyword>
<protein>
    <recommendedName>
        <fullName evidence="8">SMC hinge domain-containing protein</fullName>
    </recommendedName>
</protein>
<dbReference type="Proteomes" id="UP000054549">
    <property type="component" value="Unassembled WGS sequence"/>
</dbReference>
<feature type="coiled-coil region" evidence="7">
    <location>
        <begin position="805"/>
        <end position="847"/>
    </location>
</feature>
<dbReference type="FunCoup" id="A0A0C2SLP3">
    <property type="interactions" value="850"/>
</dbReference>
<dbReference type="GO" id="GO:0016887">
    <property type="term" value="F:ATP hydrolysis activity"/>
    <property type="evidence" value="ECO:0007669"/>
    <property type="project" value="InterPro"/>
</dbReference>
<dbReference type="GO" id="GO:0007059">
    <property type="term" value="P:chromosome segregation"/>
    <property type="evidence" value="ECO:0007669"/>
    <property type="project" value="UniProtKB-ARBA"/>
</dbReference>
<dbReference type="Pfam" id="PF02463">
    <property type="entry name" value="SMC_N"/>
    <property type="match status" value="1"/>
</dbReference>
<evidence type="ECO:0000313" key="10">
    <source>
        <dbReference type="Proteomes" id="UP000054549"/>
    </source>
</evidence>
<gene>
    <name evidence="9" type="ORF">M378DRAFT_33235</name>
</gene>
<evidence type="ECO:0000313" key="9">
    <source>
        <dbReference type="EMBL" id="KIL54854.1"/>
    </source>
</evidence>
<feature type="coiled-coil region" evidence="7">
    <location>
        <begin position="740"/>
        <end position="774"/>
    </location>
</feature>
<accession>A0A0C2SLP3</accession>